<dbReference type="Pfam" id="PF13202">
    <property type="entry name" value="EF-hand_5"/>
    <property type="match status" value="1"/>
</dbReference>
<comment type="similarity">
    <text evidence="2">Belongs to the SLC41A transporter family.</text>
</comment>
<dbReference type="KEGG" id="bpg:Bathy02g02240"/>
<evidence type="ECO:0000313" key="12">
    <source>
        <dbReference type="EMBL" id="CCO14859.1"/>
    </source>
</evidence>
<dbReference type="GO" id="GO:0016020">
    <property type="term" value="C:membrane"/>
    <property type="evidence" value="ECO:0007669"/>
    <property type="project" value="UniProtKB-SubCell"/>
</dbReference>
<dbReference type="EMBL" id="FO082277">
    <property type="protein sequence ID" value="CCO14859.1"/>
    <property type="molecule type" value="Genomic_DNA"/>
</dbReference>
<accession>K8EAT8</accession>
<keyword evidence="8 10" id="KW-0472">Membrane</keyword>
<proteinExistence type="inferred from homology"/>
<gene>
    <name evidence="12" type="ORF">Bathy02g02240</name>
</gene>
<keyword evidence="7 10" id="KW-1133">Transmembrane helix</keyword>
<feature type="region of interest" description="Disordered" evidence="9">
    <location>
        <begin position="97"/>
        <end position="144"/>
    </location>
</feature>
<feature type="domain" description="EF-hand" evidence="11">
    <location>
        <begin position="172"/>
        <end position="202"/>
    </location>
</feature>
<dbReference type="Proteomes" id="UP000198341">
    <property type="component" value="Chromosome 2"/>
</dbReference>
<evidence type="ECO:0000313" key="13">
    <source>
        <dbReference type="Proteomes" id="UP000198341"/>
    </source>
</evidence>
<dbReference type="SUPFAM" id="SSF161093">
    <property type="entry name" value="MgtE membrane domain-like"/>
    <property type="match status" value="1"/>
</dbReference>
<evidence type="ECO:0000256" key="3">
    <source>
        <dbReference type="ARBA" id="ARBA00022448"/>
    </source>
</evidence>
<dbReference type="SUPFAM" id="SSF47473">
    <property type="entry name" value="EF-hand"/>
    <property type="match status" value="1"/>
</dbReference>
<dbReference type="Gene3D" id="1.10.357.20">
    <property type="entry name" value="SLC41 divalent cation transporters, integral membrane domain"/>
    <property type="match status" value="1"/>
</dbReference>
<feature type="compositionally biased region" description="Gly residues" evidence="9">
    <location>
        <begin position="116"/>
        <end position="126"/>
    </location>
</feature>
<dbReference type="PROSITE" id="PS00018">
    <property type="entry name" value="EF_HAND_1"/>
    <property type="match status" value="1"/>
</dbReference>
<feature type="compositionally biased region" description="Acidic residues" evidence="9">
    <location>
        <begin position="102"/>
        <end position="115"/>
    </location>
</feature>
<dbReference type="InterPro" id="IPR002048">
    <property type="entry name" value="EF_hand_dom"/>
</dbReference>
<sequence length="484" mass="52430">MTDPGPVASSKMESNSKRMASVLVALCLGFFAILLTFDGSSSLGKTELDSTTGGNFLDALKLFGGSSSKRRNQNHKSMSEEEKERFMQHVDFEIPKASSSGEYDETDDDEYDDDGGGGGGGGGGKTIIGKVSKKSRQYKKKRKQELMLRKKEQDLRQQAISSNPDDVVHGWIRAMFNQMDTNGDGKISLNEMKAYAEKMNLDRGYVKDFSEYVHIKAGEPENHDHPAVDFDHFLAALQQRDATVMRACAMGGYGGRSIFDEVAERSVWLLGLLVLQSLSGVVLQRYEQLLAEHVVIAVFLTMLVGAGGNAGNQSAIKIIEKIVLGEITVSIGSFLSEMHREVIVGMFLCVFVAIGGFVRAYITHGRARGGFLNVLALTCCLAVIVFSSTLIGVMLPFLLAKIGADPAHAGTVVQVVMDITGVIVTVTICSMMLPSVSKKTRTPAFAVVLERAFLAYFPESESGGAPKEHRSDADLVLTSEKGSV</sequence>
<reference evidence="12 13" key="1">
    <citation type="submission" date="2011-10" db="EMBL/GenBank/DDBJ databases">
        <authorList>
            <person name="Genoscope - CEA"/>
        </authorList>
    </citation>
    <scope>NUCLEOTIDE SEQUENCE [LARGE SCALE GENOMIC DNA]</scope>
    <source>
        <strain evidence="12 13">RCC 1105</strain>
    </source>
</reference>
<evidence type="ECO:0000256" key="10">
    <source>
        <dbReference type="SAM" id="Phobius"/>
    </source>
</evidence>
<dbReference type="Pfam" id="PF01769">
    <property type="entry name" value="MgtE"/>
    <property type="match status" value="1"/>
</dbReference>
<keyword evidence="6" id="KW-0460">Magnesium</keyword>
<evidence type="ECO:0000256" key="7">
    <source>
        <dbReference type="ARBA" id="ARBA00022989"/>
    </source>
</evidence>
<dbReference type="InterPro" id="IPR036739">
    <property type="entry name" value="SLC41_membr_dom_sf"/>
</dbReference>
<dbReference type="eggNOG" id="ENOG502S0JS">
    <property type="taxonomic scope" value="Eukaryota"/>
</dbReference>
<evidence type="ECO:0000256" key="5">
    <source>
        <dbReference type="ARBA" id="ARBA00022837"/>
    </source>
</evidence>
<dbReference type="PROSITE" id="PS50222">
    <property type="entry name" value="EF_HAND_2"/>
    <property type="match status" value="1"/>
</dbReference>
<dbReference type="AlphaFoldDB" id="K8EAT8"/>
<dbReference type="PANTHER" id="PTHR41394:SF5">
    <property type="entry name" value="SLC41A_MGTE INTEGRAL MEMBRANE DOMAIN-CONTAINING PROTEIN"/>
    <property type="match status" value="1"/>
</dbReference>
<dbReference type="SMART" id="SM00054">
    <property type="entry name" value="EFh"/>
    <property type="match status" value="1"/>
</dbReference>
<dbReference type="InterPro" id="IPR011992">
    <property type="entry name" value="EF-hand-dom_pair"/>
</dbReference>
<dbReference type="GeneID" id="19017337"/>
<evidence type="ECO:0000256" key="2">
    <source>
        <dbReference type="ARBA" id="ARBA00009749"/>
    </source>
</evidence>
<keyword evidence="5" id="KW-0106">Calcium</keyword>
<evidence type="ECO:0000256" key="9">
    <source>
        <dbReference type="SAM" id="MobiDB-lite"/>
    </source>
</evidence>
<dbReference type="RefSeq" id="XP_007514619.1">
    <property type="nucleotide sequence ID" value="XM_007514557.1"/>
</dbReference>
<dbReference type="PANTHER" id="PTHR41394">
    <property type="entry name" value="MAGNESIUM TRANSPORTER MGTE"/>
    <property type="match status" value="1"/>
</dbReference>
<evidence type="ECO:0000256" key="8">
    <source>
        <dbReference type="ARBA" id="ARBA00023136"/>
    </source>
</evidence>
<evidence type="ECO:0000259" key="11">
    <source>
        <dbReference type="PROSITE" id="PS50222"/>
    </source>
</evidence>
<organism evidence="12 13">
    <name type="scientific">Bathycoccus prasinos</name>
    <dbReference type="NCBI Taxonomy" id="41875"/>
    <lineage>
        <taxon>Eukaryota</taxon>
        <taxon>Viridiplantae</taxon>
        <taxon>Chlorophyta</taxon>
        <taxon>Mamiellophyceae</taxon>
        <taxon>Mamiellales</taxon>
        <taxon>Bathycoccaceae</taxon>
        <taxon>Bathycoccus</taxon>
    </lineage>
</organism>
<feature type="region of interest" description="Disordered" evidence="9">
    <location>
        <begin position="461"/>
        <end position="484"/>
    </location>
</feature>
<feature type="transmembrane region" description="Helical" evidence="10">
    <location>
        <begin position="374"/>
        <end position="399"/>
    </location>
</feature>
<keyword evidence="4 10" id="KW-0812">Transmembrane</keyword>
<feature type="compositionally biased region" description="Basic residues" evidence="9">
    <location>
        <begin position="131"/>
        <end position="143"/>
    </location>
</feature>
<feature type="transmembrane region" description="Helical" evidence="10">
    <location>
        <begin position="20"/>
        <end position="37"/>
    </location>
</feature>
<dbReference type="GO" id="GO:0005509">
    <property type="term" value="F:calcium ion binding"/>
    <property type="evidence" value="ECO:0007669"/>
    <property type="project" value="InterPro"/>
</dbReference>
<evidence type="ECO:0000256" key="4">
    <source>
        <dbReference type="ARBA" id="ARBA00022692"/>
    </source>
</evidence>
<feature type="transmembrane region" description="Helical" evidence="10">
    <location>
        <begin position="411"/>
        <end position="433"/>
    </location>
</feature>
<feature type="transmembrane region" description="Helical" evidence="10">
    <location>
        <begin position="342"/>
        <end position="362"/>
    </location>
</feature>
<evidence type="ECO:0000256" key="1">
    <source>
        <dbReference type="ARBA" id="ARBA00004141"/>
    </source>
</evidence>
<evidence type="ECO:0000256" key="6">
    <source>
        <dbReference type="ARBA" id="ARBA00022842"/>
    </source>
</evidence>
<name>K8EAT8_9CHLO</name>
<comment type="subcellular location">
    <subcellularLocation>
        <location evidence="1">Membrane</location>
        <topology evidence="1">Multi-pass membrane protein</topology>
    </subcellularLocation>
</comment>
<dbReference type="InterPro" id="IPR006667">
    <property type="entry name" value="SLC41_membr_dom"/>
</dbReference>
<protein>
    <submittedName>
        <fullName evidence="12">Magnesium transporter</fullName>
    </submittedName>
</protein>
<keyword evidence="13" id="KW-1185">Reference proteome</keyword>
<dbReference type="GO" id="GO:0008324">
    <property type="term" value="F:monoatomic cation transmembrane transporter activity"/>
    <property type="evidence" value="ECO:0007669"/>
    <property type="project" value="InterPro"/>
</dbReference>
<dbReference type="InterPro" id="IPR018247">
    <property type="entry name" value="EF_Hand_1_Ca_BS"/>
</dbReference>
<keyword evidence="3" id="KW-0813">Transport</keyword>
<dbReference type="Gene3D" id="1.10.238.10">
    <property type="entry name" value="EF-hand"/>
    <property type="match status" value="1"/>
</dbReference>
<dbReference type="OrthoDB" id="48232at2759"/>